<organism evidence="2 3">
    <name type="scientific">Serratia fonticola</name>
    <dbReference type="NCBI Taxonomy" id="47917"/>
    <lineage>
        <taxon>Bacteria</taxon>
        <taxon>Pseudomonadati</taxon>
        <taxon>Pseudomonadota</taxon>
        <taxon>Gammaproteobacteria</taxon>
        <taxon>Enterobacterales</taxon>
        <taxon>Yersiniaceae</taxon>
        <taxon>Serratia</taxon>
    </lineage>
</organism>
<dbReference type="RefSeq" id="WP_141131656.1">
    <property type="nucleotide sequence ID" value="NZ_CAMKUD010000022.1"/>
</dbReference>
<name>A0A448SG82_SERFO</name>
<accession>A0A448SG82</accession>
<keyword evidence="1" id="KW-0812">Transmembrane</keyword>
<keyword evidence="1" id="KW-0472">Membrane</keyword>
<protein>
    <submittedName>
        <fullName evidence="2">Protein of uncharacterized function (DUF2628)</fullName>
    </submittedName>
</protein>
<evidence type="ECO:0000256" key="1">
    <source>
        <dbReference type="SAM" id="Phobius"/>
    </source>
</evidence>
<proteinExistence type="predicted"/>
<keyword evidence="1" id="KW-1133">Transmembrane helix</keyword>
<dbReference type="Pfam" id="PF10947">
    <property type="entry name" value="DUF2628"/>
    <property type="match status" value="1"/>
</dbReference>
<dbReference type="Proteomes" id="UP000270487">
    <property type="component" value="Chromosome"/>
</dbReference>
<feature type="transmembrane region" description="Helical" evidence="1">
    <location>
        <begin position="44"/>
        <end position="64"/>
    </location>
</feature>
<dbReference type="InterPro" id="IPR024399">
    <property type="entry name" value="DUF2628"/>
</dbReference>
<dbReference type="AlphaFoldDB" id="A0A448SG82"/>
<dbReference type="EMBL" id="LR134492">
    <property type="protein sequence ID" value="VEI66722.1"/>
    <property type="molecule type" value="Genomic_DNA"/>
</dbReference>
<sequence>MDKTELSQKWKDRFALFDSAGGDINSPQYKSAIKNMKFLGRIKYVFNFYAFFFGIIYFCILGLWKKGLVMFGAILAFNVIIIIVESATGMDLEALARGVNIGYAGSCATIANYAYYLKEVKGLDSWNPIEGFTKKSAEKIAQS</sequence>
<evidence type="ECO:0000313" key="2">
    <source>
        <dbReference type="EMBL" id="VEI66722.1"/>
    </source>
</evidence>
<gene>
    <name evidence="2" type="ORF">NCTC13193_01733</name>
</gene>
<feature type="transmembrane region" description="Helical" evidence="1">
    <location>
        <begin position="70"/>
        <end position="88"/>
    </location>
</feature>
<evidence type="ECO:0000313" key="3">
    <source>
        <dbReference type="Proteomes" id="UP000270487"/>
    </source>
</evidence>
<reference evidence="2 3" key="1">
    <citation type="submission" date="2018-12" db="EMBL/GenBank/DDBJ databases">
        <authorList>
            <consortium name="Pathogen Informatics"/>
        </authorList>
    </citation>
    <scope>NUCLEOTIDE SEQUENCE [LARGE SCALE GENOMIC DNA]</scope>
    <source>
        <strain evidence="2 3">NCTC13193</strain>
    </source>
</reference>